<keyword evidence="3" id="KW-0378">Hydrolase</keyword>
<evidence type="ECO:0000256" key="3">
    <source>
        <dbReference type="ARBA" id="ARBA00022759"/>
    </source>
</evidence>
<sequence>MFFQIIFILIVIKGIFAQNCQLNATFMDKKWIYATKPTANTWDVLHTDYIEDRKRLYLICNAMTNVRRIYCNRGIWQEETHDLTCPRRLKANVVKIENENSCSQLNGELYQVRYTLPDGNIISLYEVCYSTQNEQSLYSRHKAYGFNLAASTYVRPMFSRSNNVVSRERELSFKAENIYNTFVRLLGSKQTYVPNEKTLILDRGHLTNSQDFLTYDQMDETFKYVNVIPQFRGGNRSNWKRIENWVHNLPTKNTYAQVVTGSFGILSLPHSESNTLVPMYLMPNAKNPIPLWLYKVVKYKNQCYIFATLNNEFNTNSSISPPFCNSTACPMHLEFNPAPNSGVSYCCDYNSTAAKIGSHATLCNSVSRLTKFFDNIFG</sequence>
<dbReference type="PANTHER" id="PTHR13966">
    <property type="entry name" value="ENDONUCLEASE RELATED"/>
    <property type="match status" value="1"/>
</dbReference>
<feature type="domain" description="DNA/RNA non-specific endonuclease/pyrophosphatase/phosphodiesterase" evidence="7">
    <location>
        <begin position="121"/>
        <end position="352"/>
    </location>
</feature>
<keyword evidence="5" id="KW-0479">Metal-binding</keyword>
<dbReference type="GO" id="GO:0003676">
    <property type="term" value="F:nucleic acid binding"/>
    <property type="evidence" value="ECO:0007669"/>
    <property type="project" value="InterPro"/>
</dbReference>
<feature type="signal peptide" evidence="6">
    <location>
        <begin position="1"/>
        <end position="17"/>
    </location>
</feature>
<evidence type="ECO:0000256" key="1">
    <source>
        <dbReference type="ARBA" id="ARBA00010052"/>
    </source>
</evidence>
<organism evidence="8 9">
    <name type="scientific">Lucilia cuprina</name>
    <name type="common">Green bottle fly</name>
    <name type="synonym">Australian sheep blowfly</name>
    <dbReference type="NCBI Taxonomy" id="7375"/>
    <lineage>
        <taxon>Eukaryota</taxon>
        <taxon>Metazoa</taxon>
        <taxon>Ecdysozoa</taxon>
        <taxon>Arthropoda</taxon>
        <taxon>Hexapoda</taxon>
        <taxon>Insecta</taxon>
        <taxon>Pterygota</taxon>
        <taxon>Neoptera</taxon>
        <taxon>Endopterygota</taxon>
        <taxon>Diptera</taxon>
        <taxon>Brachycera</taxon>
        <taxon>Muscomorpha</taxon>
        <taxon>Oestroidea</taxon>
        <taxon>Calliphoridae</taxon>
        <taxon>Luciliinae</taxon>
        <taxon>Lucilia</taxon>
    </lineage>
</organism>
<comment type="similarity">
    <text evidence="1">Belongs to the DNA/RNA non-specific endonuclease family.</text>
</comment>
<gene>
    <name evidence="8" type="ORF">FF38_05394</name>
</gene>
<dbReference type="Gene3D" id="3.40.570.10">
    <property type="entry name" value="Extracellular Endonuclease, subunit A"/>
    <property type="match status" value="1"/>
</dbReference>
<evidence type="ECO:0000256" key="5">
    <source>
        <dbReference type="PIRSR" id="PIRSR640255-2"/>
    </source>
</evidence>
<dbReference type="OrthoDB" id="8194122at2759"/>
<dbReference type="SMART" id="SM00892">
    <property type="entry name" value="Endonuclease_NS"/>
    <property type="match status" value="1"/>
</dbReference>
<keyword evidence="3" id="KW-0255">Endonuclease</keyword>
<evidence type="ECO:0000256" key="2">
    <source>
        <dbReference type="ARBA" id="ARBA00022722"/>
    </source>
</evidence>
<protein>
    <recommendedName>
        <fullName evidence="7">DNA/RNA non-specific endonuclease/pyrophosphatase/phosphodiesterase domain-containing protein</fullName>
    </recommendedName>
</protein>
<dbReference type="Pfam" id="PF01223">
    <property type="entry name" value="Endonuclease_NS"/>
    <property type="match status" value="1"/>
</dbReference>
<dbReference type="GO" id="GO:0005743">
    <property type="term" value="C:mitochondrial inner membrane"/>
    <property type="evidence" value="ECO:0007669"/>
    <property type="project" value="TreeGrafter"/>
</dbReference>
<dbReference type="AlphaFoldDB" id="A0A0L0C1U0"/>
<name>A0A0L0C1U0_LUCCU</name>
<dbReference type="PANTHER" id="PTHR13966:SF17">
    <property type="entry name" value="ENDONUCLEASE-RELATED"/>
    <property type="match status" value="1"/>
</dbReference>
<dbReference type="InterPro" id="IPR001604">
    <property type="entry name" value="Endo_G_ENPP1-like_dom"/>
</dbReference>
<evidence type="ECO:0000313" key="8">
    <source>
        <dbReference type="EMBL" id="KNC26222.1"/>
    </source>
</evidence>
<dbReference type="STRING" id="7375.A0A0L0C1U0"/>
<evidence type="ECO:0000313" key="9">
    <source>
        <dbReference type="Proteomes" id="UP000037069"/>
    </source>
</evidence>
<keyword evidence="9" id="KW-1185">Reference proteome</keyword>
<comment type="caution">
    <text evidence="8">The sequence shown here is derived from an EMBL/GenBank/DDBJ whole genome shotgun (WGS) entry which is preliminary data.</text>
</comment>
<dbReference type="GO" id="GO:0006309">
    <property type="term" value="P:apoptotic DNA fragmentation"/>
    <property type="evidence" value="ECO:0007669"/>
    <property type="project" value="TreeGrafter"/>
</dbReference>
<dbReference type="OMA" id="ETLQMWC"/>
<reference evidence="8 9" key="1">
    <citation type="journal article" date="2015" name="Nat. Commun.">
        <title>Lucilia cuprina genome unlocks parasitic fly biology to underpin future interventions.</title>
        <authorList>
            <person name="Anstead C.A."/>
            <person name="Korhonen P.K."/>
            <person name="Young N.D."/>
            <person name="Hall R.S."/>
            <person name="Jex A.R."/>
            <person name="Murali S.C."/>
            <person name="Hughes D.S."/>
            <person name="Lee S.F."/>
            <person name="Perry T."/>
            <person name="Stroehlein A.J."/>
            <person name="Ansell B.R."/>
            <person name="Breugelmans B."/>
            <person name="Hofmann A."/>
            <person name="Qu J."/>
            <person name="Dugan S."/>
            <person name="Lee S.L."/>
            <person name="Chao H."/>
            <person name="Dinh H."/>
            <person name="Han Y."/>
            <person name="Doddapaneni H.V."/>
            <person name="Worley K.C."/>
            <person name="Muzny D.M."/>
            <person name="Ioannidis P."/>
            <person name="Waterhouse R.M."/>
            <person name="Zdobnov E.M."/>
            <person name="James P.J."/>
            <person name="Bagnall N.H."/>
            <person name="Kotze A.C."/>
            <person name="Gibbs R.A."/>
            <person name="Richards S."/>
            <person name="Batterham P."/>
            <person name="Gasser R.B."/>
        </authorList>
    </citation>
    <scope>NUCLEOTIDE SEQUENCE [LARGE SCALE GENOMIC DNA]</scope>
    <source>
        <strain evidence="8 9">LS</strain>
        <tissue evidence="8">Full body</tissue>
    </source>
</reference>
<feature type="binding site" evidence="5">
    <location>
        <position position="235"/>
    </location>
    <ligand>
        <name>Mg(2+)</name>
        <dbReference type="ChEBI" id="CHEBI:18420"/>
        <note>catalytic</note>
    </ligand>
</feature>
<dbReference type="GO" id="GO:0005634">
    <property type="term" value="C:nucleus"/>
    <property type="evidence" value="ECO:0007669"/>
    <property type="project" value="TreeGrafter"/>
</dbReference>
<dbReference type="GO" id="GO:0046872">
    <property type="term" value="F:metal ion binding"/>
    <property type="evidence" value="ECO:0007669"/>
    <property type="project" value="UniProtKB-KW"/>
</dbReference>
<dbReference type="SUPFAM" id="SSF54060">
    <property type="entry name" value="His-Me finger endonucleases"/>
    <property type="match status" value="1"/>
</dbReference>
<accession>A0A0L0C1U0</accession>
<evidence type="ECO:0000256" key="6">
    <source>
        <dbReference type="SAM" id="SignalP"/>
    </source>
</evidence>
<dbReference type="InterPro" id="IPR044925">
    <property type="entry name" value="His-Me_finger_sf"/>
</dbReference>
<dbReference type="EMBL" id="JRES01001003">
    <property type="protein sequence ID" value="KNC26222.1"/>
    <property type="molecule type" value="Genomic_DNA"/>
</dbReference>
<keyword evidence="2" id="KW-0540">Nuclease</keyword>
<keyword evidence="6" id="KW-0732">Signal</keyword>
<dbReference type="GO" id="GO:0004521">
    <property type="term" value="F:RNA endonuclease activity"/>
    <property type="evidence" value="ECO:0007669"/>
    <property type="project" value="TreeGrafter"/>
</dbReference>
<evidence type="ECO:0000256" key="4">
    <source>
        <dbReference type="PIRSR" id="PIRSR640255-1"/>
    </source>
</evidence>
<dbReference type="GO" id="GO:0000014">
    <property type="term" value="F:single-stranded DNA endodeoxyribonuclease activity"/>
    <property type="evidence" value="ECO:0007669"/>
    <property type="project" value="TreeGrafter"/>
</dbReference>
<evidence type="ECO:0000259" key="7">
    <source>
        <dbReference type="SMART" id="SM00892"/>
    </source>
</evidence>
<feature type="chain" id="PRO_5005535742" description="DNA/RNA non-specific endonuclease/pyrophosphatase/phosphodiesterase domain-containing protein" evidence="6">
    <location>
        <begin position="18"/>
        <end position="378"/>
    </location>
</feature>
<dbReference type="Proteomes" id="UP000037069">
    <property type="component" value="Unassembled WGS sequence"/>
</dbReference>
<feature type="active site" description="Proton acceptor" evidence="4">
    <location>
        <position position="205"/>
    </location>
</feature>
<dbReference type="InterPro" id="IPR044929">
    <property type="entry name" value="DNA/RNA_non-sp_Endonuclease_sf"/>
</dbReference>
<dbReference type="InterPro" id="IPR040255">
    <property type="entry name" value="Non-specific_endonuclease"/>
</dbReference>
<proteinExistence type="inferred from homology"/>